<evidence type="ECO:0000256" key="1">
    <source>
        <dbReference type="SAM" id="MobiDB-lite"/>
    </source>
</evidence>
<dbReference type="PANTHER" id="PTHR21180:SF32">
    <property type="entry name" value="ENDONUCLEASE_EXONUCLEASE_PHOSPHATASE FAMILY DOMAIN-CONTAINING PROTEIN 1"/>
    <property type="match status" value="1"/>
</dbReference>
<protein>
    <recommendedName>
        <fullName evidence="3">Soluble ligand binding domain-containing protein</fullName>
    </recommendedName>
</protein>
<dbReference type="Pfam" id="PF12836">
    <property type="entry name" value="HHH_3"/>
    <property type="match status" value="1"/>
</dbReference>
<dbReference type="Gene3D" id="1.10.150.320">
    <property type="entry name" value="Photosystem II 12 kDa extrinsic protein"/>
    <property type="match status" value="1"/>
</dbReference>
<dbReference type="STRING" id="1798374.A2Z33_01755"/>
<evidence type="ECO:0000313" key="5">
    <source>
        <dbReference type="Proteomes" id="UP000178448"/>
    </source>
</evidence>
<dbReference type="InterPro" id="IPR051675">
    <property type="entry name" value="Endo/Exo/Phosphatase_dom_1"/>
</dbReference>
<keyword evidence="2" id="KW-0812">Transmembrane</keyword>
<keyword evidence="2" id="KW-0472">Membrane</keyword>
<feature type="transmembrane region" description="Helical" evidence="2">
    <location>
        <begin position="23"/>
        <end position="43"/>
    </location>
</feature>
<dbReference type="SUPFAM" id="SSF81585">
    <property type="entry name" value="PsbU/PolX domain-like"/>
    <property type="match status" value="1"/>
</dbReference>
<gene>
    <name evidence="4" type="ORF">A2Z33_01755</name>
</gene>
<organism evidence="4 5">
    <name type="scientific">Candidatus Gottesmanbacteria bacterium RBG_16_52_11</name>
    <dbReference type="NCBI Taxonomy" id="1798374"/>
    <lineage>
        <taxon>Bacteria</taxon>
        <taxon>Candidatus Gottesmaniibacteriota</taxon>
    </lineage>
</organism>
<feature type="domain" description="Soluble ligand binding" evidence="3">
    <location>
        <begin position="71"/>
        <end position="105"/>
    </location>
</feature>
<dbReference type="EMBL" id="MFJD01000007">
    <property type="protein sequence ID" value="OGG02503.1"/>
    <property type="molecule type" value="Genomic_DNA"/>
</dbReference>
<dbReference type="Pfam" id="PF10531">
    <property type="entry name" value="SLBB"/>
    <property type="match status" value="1"/>
</dbReference>
<evidence type="ECO:0000259" key="3">
    <source>
        <dbReference type="Pfam" id="PF10531"/>
    </source>
</evidence>
<dbReference type="GO" id="GO:0015628">
    <property type="term" value="P:protein secretion by the type II secretion system"/>
    <property type="evidence" value="ECO:0007669"/>
    <property type="project" value="TreeGrafter"/>
</dbReference>
<evidence type="ECO:0000256" key="2">
    <source>
        <dbReference type="SAM" id="Phobius"/>
    </source>
</evidence>
<comment type="caution">
    <text evidence="4">The sequence shown here is derived from an EMBL/GenBank/DDBJ whole genome shotgun (WGS) entry which is preliminary data.</text>
</comment>
<dbReference type="AlphaFoldDB" id="A0A1F5YR07"/>
<keyword evidence="2" id="KW-1133">Transmembrane helix</keyword>
<feature type="region of interest" description="Disordered" evidence="1">
    <location>
        <begin position="133"/>
        <end position="155"/>
    </location>
</feature>
<accession>A0A1F5YR07</accession>
<dbReference type="PANTHER" id="PTHR21180">
    <property type="entry name" value="ENDONUCLEASE/EXONUCLEASE/PHOSPHATASE FAMILY DOMAIN-CONTAINING PROTEIN 1"/>
    <property type="match status" value="1"/>
</dbReference>
<feature type="compositionally biased region" description="Polar residues" evidence="1">
    <location>
        <begin position="137"/>
        <end position="155"/>
    </location>
</feature>
<dbReference type="InterPro" id="IPR019554">
    <property type="entry name" value="Soluble_ligand-bd"/>
</dbReference>
<dbReference type="GO" id="GO:0015627">
    <property type="term" value="C:type II protein secretion system complex"/>
    <property type="evidence" value="ECO:0007669"/>
    <property type="project" value="TreeGrafter"/>
</dbReference>
<dbReference type="Proteomes" id="UP000178448">
    <property type="component" value="Unassembled WGS sequence"/>
</dbReference>
<reference evidence="4 5" key="1">
    <citation type="journal article" date="2016" name="Nat. Commun.">
        <title>Thousands of microbial genomes shed light on interconnected biogeochemical processes in an aquifer system.</title>
        <authorList>
            <person name="Anantharaman K."/>
            <person name="Brown C.T."/>
            <person name="Hug L.A."/>
            <person name="Sharon I."/>
            <person name="Castelle C.J."/>
            <person name="Probst A.J."/>
            <person name="Thomas B.C."/>
            <person name="Singh A."/>
            <person name="Wilkins M.J."/>
            <person name="Karaoz U."/>
            <person name="Brodie E.L."/>
            <person name="Williams K.H."/>
            <person name="Hubbard S.S."/>
            <person name="Banfield J.F."/>
        </authorList>
    </citation>
    <scope>NUCLEOTIDE SEQUENCE [LARGE SCALE GENOMIC DNA]</scope>
</reference>
<proteinExistence type="predicted"/>
<sequence length="228" mass="23950">MSDPAPESGPWQPVAGIIREYRVPLLLGAASLVCIVISIVLAVKSLQITKPIRYTNVTMEGENKPLESIAVDVAGAVASPGVYRLPVGSRVADAIAVAGGLSGANEERIAKSLNQAAVLNDGTKLYIPAAGEGEVSGSETTHNNSFATSPSEKSQNYAPLLRQEGLSQNGAININTSTMAELDTLPGVGPVTAQKILDGRPYGSVEELAERKILKPSVYEKCKNRLTL</sequence>
<evidence type="ECO:0000313" key="4">
    <source>
        <dbReference type="EMBL" id="OGG02503.1"/>
    </source>
</evidence>
<name>A0A1F5YR07_9BACT</name>